<evidence type="ECO:0000256" key="4">
    <source>
        <dbReference type="ARBA" id="ARBA00022827"/>
    </source>
</evidence>
<proteinExistence type="inferred from homology"/>
<protein>
    <recommendedName>
        <fullName evidence="6">tRNA uridine 5-carboxymethylaminomethyl modification enzyme C-terminal subdomain domain-containing protein</fullName>
    </recommendedName>
</protein>
<dbReference type="GO" id="GO:0050660">
    <property type="term" value="F:flavin adenine dinucleotide binding"/>
    <property type="evidence" value="ECO:0000318"/>
    <property type="project" value="GO_Central"/>
</dbReference>
<keyword evidence="3" id="KW-0285">Flavoprotein</keyword>
<sequence>MNNLTNLKLLIQLTFKRNYCKIISNNVNISSLVFDKFKFDVVVVGGGHAGSEAAAASARMGSSTALITHKWSTVGAMSCNPAFGGIGKGHLVREVDALDGLCARACDQSGVHYRVLNRKKGPAVWGPRAQIDRNLYRNFIQDELSKTPNLVCLEGSVEDLILEEYEKDFNDGDSVKCSGVVLANGQKIFSKTVVITTGTFLKGEILIGQEVWPAGRLNDDSSIGLADTFQRLGIRLGRLKTGTPPRLEKLSINFNKLLPSQPDNPPMPFSTMNERVWIEPDKQLKCYYTKTNEAIIDLINKNVHLNRMIDRGTTGPRYCPSIESKVLKFPHLSHQIWIEPEGLNSDLVYPQGLSCTMPRDVQHRIVQSIPGLEDAVIAVHGYGVEYDYVDARQLKKTLEMKCLPHLFLAGQVNGTTGYEEAAAQGLLAGINASLTSKYLHVQEEHRTSASQQPQRDKQHKRLQQQQQQHHQQEFVLGRYESYIGVMIDDLTTLGVSEPYRMLTSRAEFRIRLRQDNADLRLSGRGYEVGCVSEGRYKKFAKTRDALHEWIERTKEFIQPASVWRREMNLNQLMNNHIPKSAFSLLSGSLGLDTLLRFYPENFKDLPHDEHLLARVKVEALYDNATKDQLIEIERLKKDEGMKLPIGLDYHKLNISQEAKEKLSFVRPETIADASKIPGVTPAAVITLFRYVVKN</sequence>
<dbReference type="InterPro" id="IPR026904">
    <property type="entry name" value="MnmG_C"/>
</dbReference>
<dbReference type="Pfam" id="PF01134">
    <property type="entry name" value="GIDA"/>
    <property type="match status" value="1"/>
</dbReference>
<dbReference type="SUPFAM" id="SSF51905">
    <property type="entry name" value="FAD/NAD(P)-binding domain"/>
    <property type="match status" value="1"/>
</dbReference>
<name>T1EEI4_HELRO</name>
<keyword evidence="9" id="KW-1185">Reference proteome</keyword>
<dbReference type="InterPro" id="IPR036188">
    <property type="entry name" value="FAD/NAD-bd_sf"/>
</dbReference>
<dbReference type="GeneID" id="20194986"/>
<dbReference type="EMBL" id="AMQM01002097">
    <property type="status" value="NOT_ANNOTATED_CDS"/>
    <property type="molecule type" value="Genomic_DNA"/>
</dbReference>
<dbReference type="InterPro" id="IPR004416">
    <property type="entry name" value="MnmG"/>
</dbReference>
<dbReference type="GO" id="GO:0005739">
    <property type="term" value="C:mitochondrion"/>
    <property type="evidence" value="ECO:0000318"/>
    <property type="project" value="GO_Central"/>
</dbReference>
<dbReference type="Proteomes" id="UP000015101">
    <property type="component" value="Unassembled WGS sequence"/>
</dbReference>
<evidence type="ECO:0000256" key="2">
    <source>
        <dbReference type="ARBA" id="ARBA00007653"/>
    </source>
</evidence>
<gene>
    <name evidence="8" type="primary">20194986</name>
    <name evidence="7" type="ORF">HELRODRAFT_108353</name>
</gene>
<evidence type="ECO:0000259" key="6">
    <source>
        <dbReference type="SMART" id="SM01228"/>
    </source>
</evidence>
<reference evidence="7 9" key="2">
    <citation type="journal article" date="2013" name="Nature">
        <title>Insights into bilaterian evolution from three spiralian genomes.</title>
        <authorList>
            <person name="Simakov O."/>
            <person name="Marletaz F."/>
            <person name="Cho S.J."/>
            <person name="Edsinger-Gonzales E."/>
            <person name="Havlak P."/>
            <person name="Hellsten U."/>
            <person name="Kuo D.H."/>
            <person name="Larsson T."/>
            <person name="Lv J."/>
            <person name="Arendt D."/>
            <person name="Savage R."/>
            <person name="Osoegawa K."/>
            <person name="de Jong P."/>
            <person name="Grimwood J."/>
            <person name="Chapman J.A."/>
            <person name="Shapiro H."/>
            <person name="Aerts A."/>
            <person name="Otillar R.P."/>
            <person name="Terry A.Y."/>
            <person name="Boore J.L."/>
            <person name="Grigoriev I.V."/>
            <person name="Lindberg D.R."/>
            <person name="Seaver E.C."/>
            <person name="Weisblat D.A."/>
            <person name="Putnam N.H."/>
            <person name="Rokhsar D.S."/>
        </authorList>
    </citation>
    <scope>NUCLEOTIDE SEQUENCE</scope>
</reference>
<dbReference type="GO" id="GO:0005829">
    <property type="term" value="C:cytosol"/>
    <property type="evidence" value="ECO:0000318"/>
    <property type="project" value="GO_Central"/>
</dbReference>
<dbReference type="CTD" id="20194986"/>
<dbReference type="NCBIfam" id="TIGR00136">
    <property type="entry name" value="mnmG_gidA"/>
    <property type="match status" value="1"/>
</dbReference>
<dbReference type="Gene3D" id="1.10.150.570">
    <property type="entry name" value="GidA associated domain, C-terminal subdomain"/>
    <property type="match status" value="1"/>
</dbReference>
<comment type="cofactor">
    <cofactor evidence="1">
        <name>FAD</name>
        <dbReference type="ChEBI" id="CHEBI:57692"/>
    </cofactor>
</comment>
<dbReference type="FunFam" id="1.10.150.570:FF:000001">
    <property type="entry name" value="tRNA uridine 5-carboxymethylaminomethyl modification enzyme MnmG"/>
    <property type="match status" value="1"/>
</dbReference>
<dbReference type="RefSeq" id="XP_009030366.1">
    <property type="nucleotide sequence ID" value="XM_009032118.1"/>
</dbReference>
<evidence type="ECO:0000313" key="9">
    <source>
        <dbReference type="Proteomes" id="UP000015101"/>
    </source>
</evidence>
<dbReference type="eggNOG" id="KOG2311">
    <property type="taxonomic scope" value="Eukaryota"/>
</dbReference>
<dbReference type="GO" id="GO:0030488">
    <property type="term" value="P:tRNA methylation"/>
    <property type="evidence" value="ECO:0000318"/>
    <property type="project" value="GO_Central"/>
</dbReference>
<dbReference type="STRING" id="6412.T1EEI4"/>
<dbReference type="PROSITE" id="PS01280">
    <property type="entry name" value="GIDA_1"/>
    <property type="match status" value="1"/>
</dbReference>
<dbReference type="InParanoid" id="T1EEI4"/>
<dbReference type="InterPro" id="IPR044920">
    <property type="entry name" value="MnmG_C_subdom_sf"/>
</dbReference>
<accession>T1EEI4</accession>
<dbReference type="PANTHER" id="PTHR11806">
    <property type="entry name" value="GLUCOSE INHIBITED DIVISION PROTEIN A"/>
    <property type="match status" value="1"/>
</dbReference>
<evidence type="ECO:0000313" key="8">
    <source>
        <dbReference type="EnsemblMetazoa" id="HelroP108353"/>
    </source>
</evidence>
<evidence type="ECO:0000256" key="3">
    <source>
        <dbReference type="ARBA" id="ARBA00022630"/>
    </source>
</evidence>
<evidence type="ECO:0000313" key="7">
    <source>
        <dbReference type="EMBL" id="ESN91521.1"/>
    </source>
</evidence>
<dbReference type="OMA" id="CNPAMGG"/>
<dbReference type="OrthoDB" id="3329at2759"/>
<dbReference type="FunFam" id="3.50.50.60:FF:000082">
    <property type="entry name" value="protein MTO1 homolog, mitochondrial isoform X1"/>
    <property type="match status" value="1"/>
</dbReference>
<dbReference type="InterPro" id="IPR049312">
    <property type="entry name" value="GIDA_C_N"/>
</dbReference>
<dbReference type="SMART" id="SM01228">
    <property type="entry name" value="GIDA_assoc_3"/>
    <property type="match status" value="1"/>
</dbReference>
<evidence type="ECO:0000256" key="1">
    <source>
        <dbReference type="ARBA" id="ARBA00001974"/>
    </source>
</evidence>
<feature type="region of interest" description="Disordered" evidence="5">
    <location>
        <begin position="441"/>
        <end position="467"/>
    </location>
</feature>
<dbReference type="PROSITE" id="PS01281">
    <property type="entry name" value="GIDA_2"/>
    <property type="match status" value="1"/>
</dbReference>
<dbReference type="GO" id="GO:0070899">
    <property type="term" value="P:mitochondrial tRNA wobble uridine modification"/>
    <property type="evidence" value="ECO:0000318"/>
    <property type="project" value="GO_Central"/>
</dbReference>
<dbReference type="HOGENOM" id="CLU_007831_2_1_1"/>
<dbReference type="Pfam" id="PF21680">
    <property type="entry name" value="GIDA_C_1st"/>
    <property type="match status" value="1"/>
</dbReference>
<dbReference type="EMBL" id="AMQM01002098">
    <property type="status" value="NOT_ANNOTATED_CDS"/>
    <property type="molecule type" value="Genomic_DNA"/>
</dbReference>
<dbReference type="AlphaFoldDB" id="T1EEI4"/>
<keyword evidence="4" id="KW-0274">FAD</keyword>
<dbReference type="InterPro" id="IPR047001">
    <property type="entry name" value="MnmG_C_subdom"/>
</dbReference>
<dbReference type="InterPro" id="IPR002218">
    <property type="entry name" value="MnmG-rel"/>
</dbReference>
<dbReference type="PRINTS" id="PR00411">
    <property type="entry name" value="PNDRDTASEI"/>
</dbReference>
<comment type="similarity">
    <text evidence="2">Belongs to the MnmG family.</text>
</comment>
<dbReference type="InterPro" id="IPR040131">
    <property type="entry name" value="MnmG_N"/>
</dbReference>
<dbReference type="EMBL" id="KB097700">
    <property type="protein sequence ID" value="ESN91521.1"/>
    <property type="molecule type" value="Genomic_DNA"/>
</dbReference>
<dbReference type="PANTHER" id="PTHR11806:SF0">
    <property type="entry name" value="PROTEIN MTO1 HOMOLOG, MITOCHONDRIAL"/>
    <property type="match status" value="1"/>
</dbReference>
<reference evidence="9" key="1">
    <citation type="submission" date="2012-12" db="EMBL/GenBank/DDBJ databases">
        <authorList>
            <person name="Hellsten U."/>
            <person name="Grimwood J."/>
            <person name="Chapman J.A."/>
            <person name="Shapiro H."/>
            <person name="Aerts A."/>
            <person name="Otillar R.P."/>
            <person name="Terry A.Y."/>
            <person name="Boore J.L."/>
            <person name="Simakov O."/>
            <person name="Marletaz F."/>
            <person name="Cho S.-J."/>
            <person name="Edsinger-Gonzales E."/>
            <person name="Havlak P."/>
            <person name="Kuo D.-H."/>
            <person name="Larsson T."/>
            <person name="Lv J."/>
            <person name="Arendt D."/>
            <person name="Savage R."/>
            <person name="Osoegawa K."/>
            <person name="de Jong P."/>
            <person name="Lindberg D.R."/>
            <person name="Seaver E.C."/>
            <person name="Weisblat D.A."/>
            <person name="Putnam N.H."/>
            <person name="Grigoriev I.V."/>
            <person name="Rokhsar D.S."/>
        </authorList>
    </citation>
    <scope>NUCLEOTIDE SEQUENCE</scope>
</reference>
<dbReference type="InterPro" id="IPR020595">
    <property type="entry name" value="MnmG-rel_CS"/>
</dbReference>
<organism evidence="8 9">
    <name type="scientific">Helobdella robusta</name>
    <name type="common">Californian leech</name>
    <dbReference type="NCBI Taxonomy" id="6412"/>
    <lineage>
        <taxon>Eukaryota</taxon>
        <taxon>Metazoa</taxon>
        <taxon>Spiralia</taxon>
        <taxon>Lophotrochozoa</taxon>
        <taxon>Annelida</taxon>
        <taxon>Clitellata</taxon>
        <taxon>Hirudinea</taxon>
        <taxon>Rhynchobdellida</taxon>
        <taxon>Glossiphoniidae</taxon>
        <taxon>Helobdella</taxon>
    </lineage>
</organism>
<dbReference type="EnsemblMetazoa" id="HelroT108353">
    <property type="protein sequence ID" value="HelroP108353"/>
    <property type="gene ID" value="HelroG108353"/>
</dbReference>
<reference evidence="8" key="3">
    <citation type="submission" date="2015-06" db="UniProtKB">
        <authorList>
            <consortium name="EnsemblMetazoa"/>
        </authorList>
    </citation>
    <scope>IDENTIFICATION</scope>
</reference>
<dbReference type="Gene3D" id="3.50.50.60">
    <property type="entry name" value="FAD/NAD(P)-binding domain"/>
    <property type="match status" value="2"/>
</dbReference>
<dbReference type="FunCoup" id="T1EEI4">
    <property type="interactions" value="1345"/>
</dbReference>
<evidence type="ECO:0000256" key="5">
    <source>
        <dbReference type="SAM" id="MobiDB-lite"/>
    </source>
</evidence>
<dbReference type="Pfam" id="PF13932">
    <property type="entry name" value="SAM_GIDA_C"/>
    <property type="match status" value="1"/>
</dbReference>
<dbReference type="KEGG" id="hro:HELRODRAFT_108353"/>
<feature type="domain" description="tRNA uridine 5-carboxymethylaminomethyl modification enzyme C-terminal subdomain" evidence="6">
    <location>
        <begin position="619"/>
        <end position="689"/>
    </location>
</feature>